<evidence type="ECO:0000313" key="2">
    <source>
        <dbReference type="Proteomes" id="UP000190959"/>
    </source>
</evidence>
<protein>
    <submittedName>
        <fullName evidence="1">Uncharacterized protein</fullName>
    </submittedName>
</protein>
<proteinExistence type="predicted"/>
<sequence>MDKEPYNEYLVVMPTGNCKGFNDIEGAKAYINMYYELRLDDVFHKDGYNDATEIGGDEYRYNVFTQLGAEEGAKCEIYKTVSFIEEINKELVFEDEKEEIISKLCEAKINFNIYEYSLDTVLANIQEVEYMEDYGTKISRM</sequence>
<organism evidence="1 2">
    <name type="scientific">Clostridium beijerinckii</name>
    <name type="common">Clostridium MP</name>
    <dbReference type="NCBI Taxonomy" id="1520"/>
    <lineage>
        <taxon>Bacteria</taxon>
        <taxon>Bacillati</taxon>
        <taxon>Bacillota</taxon>
        <taxon>Clostridia</taxon>
        <taxon>Eubacteriales</taxon>
        <taxon>Clostridiaceae</taxon>
        <taxon>Clostridium</taxon>
    </lineage>
</organism>
<gene>
    <name evidence="1" type="ORF">CBEIBR21_20760</name>
</gene>
<dbReference type="EMBL" id="MWMH01000008">
    <property type="protein sequence ID" value="OOP71507.1"/>
    <property type="molecule type" value="Genomic_DNA"/>
</dbReference>
<dbReference type="Proteomes" id="UP000190959">
    <property type="component" value="Unassembled WGS sequence"/>
</dbReference>
<reference evidence="1 2" key="1">
    <citation type="submission" date="2017-02" db="EMBL/GenBank/DDBJ databases">
        <title>Genome sequence of Clostridium beijerinckii Br21.</title>
        <authorList>
            <person name="Fonseca B.C."/>
            <person name="Guazzaroni M.E."/>
            <person name="Riano-Pachon D.M."/>
            <person name="Reginatto V."/>
        </authorList>
    </citation>
    <scope>NUCLEOTIDE SEQUENCE [LARGE SCALE GENOMIC DNA]</scope>
    <source>
        <strain evidence="1 2">Br21</strain>
    </source>
</reference>
<evidence type="ECO:0000313" key="1">
    <source>
        <dbReference type="EMBL" id="OOP71507.1"/>
    </source>
</evidence>
<accession>A0A1S9N1V4</accession>
<dbReference type="AlphaFoldDB" id="A0A1S9N1V4"/>
<name>A0A1S9N1V4_CLOBE</name>
<dbReference type="RefSeq" id="WP_078116901.1">
    <property type="nucleotide sequence ID" value="NZ_CP144906.1"/>
</dbReference>
<comment type="caution">
    <text evidence="1">The sequence shown here is derived from an EMBL/GenBank/DDBJ whole genome shotgun (WGS) entry which is preliminary data.</text>
</comment>